<keyword evidence="4" id="KW-1185">Reference proteome</keyword>
<feature type="region of interest" description="Disordered" evidence="1">
    <location>
        <begin position="487"/>
        <end position="509"/>
    </location>
</feature>
<feature type="region of interest" description="Disordered" evidence="1">
    <location>
        <begin position="590"/>
        <end position="612"/>
    </location>
</feature>
<gene>
    <name evidence="3" type="ORF">DERP_003749</name>
</gene>
<evidence type="ECO:0000256" key="1">
    <source>
        <dbReference type="SAM" id="MobiDB-lite"/>
    </source>
</evidence>
<feature type="transmembrane region" description="Helical" evidence="2">
    <location>
        <begin position="22"/>
        <end position="44"/>
    </location>
</feature>
<keyword evidence="2" id="KW-0472">Membrane</keyword>
<evidence type="ECO:0000313" key="3">
    <source>
        <dbReference type="EMBL" id="KAH9423470.1"/>
    </source>
</evidence>
<feature type="compositionally biased region" description="Polar residues" evidence="1">
    <location>
        <begin position="346"/>
        <end position="370"/>
    </location>
</feature>
<feature type="compositionally biased region" description="Low complexity" evidence="1">
    <location>
        <begin position="372"/>
        <end position="384"/>
    </location>
</feature>
<protein>
    <submittedName>
        <fullName evidence="3">Uncharacterized protein</fullName>
    </submittedName>
</protein>
<keyword evidence="2" id="KW-1133">Transmembrane helix</keyword>
<keyword evidence="2" id="KW-0812">Transmembrane</keyword>
<feature type="region of interest" description="Disordered" evidence="1">
    <location>
        <begin position="216"/>
        <end position="240"/>
    </location>
</feature>
<evidence type="ECO:0000256" key="2">
    <source>
        <dbReference type="SAM" id="Phobius"/>
    </source>
</evidence>
<feature type="compositionally biased region" description="Polar residues" evidence="1">
    <location>
        <begin position="547"/>
        <end position="557"/>
    </location>
</feature>
<feature type="region of interest" description="Disordered" evidence="1">
    <location>
        <begin position="346"/>
        <end position="392"/>
    </location>
</feature>
<proteinExistence type="predicted"/>
<feature type="compositionally biased region" description="Acidic residues" evidence="1">
    <location>
        <begin position="55"/>
        <end position="89"/>
    </location>
</feature>
<accession>A0ABQ8JLH5</accession>
<sequence length="735" mass="84407">MKRFDFGKNLNDSEINNSDQPIQMSLLAIILMLTTTMTTVIGLCTYKKRKKQTSDDDYSDEGEENQIDIEAGEGEGEGEGEEDEAMIEQGDVLEEADVMEGYDEQADVNQEGYGEQADVNEEGYGEQADVNEEGYGEQADVLPSDAEQVPVIDSGAKQAPDSEVKAEPPLSVVDAIPTNGKEQLPLIAKISAFKFSDKEQQQQSQQKEPIIKTKIKDKDEQKQQQQQKQRSSSRTKLNISIKKKETLTDEALTGEHKTSRLSEETLTLTEKPAIKLRISNKLLLLKQGQLPLSQIHDQKRINISSIRMLRTTGSKIRNKKKLQIMAAKKEYIQMYAGIDELQPTTITKKRQQPSISSKKQTLSMSRTMSPAKTRSTMMTMKTTSPGGHTLDFIEPKTIKTKDSTEMINIKVKMSPISKMLSTAVRQNTKFMMKNKKTKLTTPTMDDQKTISKTMDRKTINITINQQQQPTKMKIIRKKDMIRWIAGMKTPKTSSSSPKTSSSPKRQETIRSFDMKTLLEKLLRKMNLWPKTTIQSITKTKTEKMPSTLKTMKRSPTTSRKSSWIRRRKRSSIERIPTKERSPKDRIMKRRRIRSTTERISSRSPSRTTQQTIRVSEALLVPQGLKLKLMRQKVKRSPELYYNDDYLIEQQQQQPQYQQQQQRYRRQSPPRSPPLPVSTVIRTKYMPKMPTWWNNRIKMIAKNQPKWSSPLKEPIWKIGKSKSPRIKIPTPYVSPR</sequence>
<feature type="compositionally biased region" description="Low complexity" evidence="1">
    <location>
        <begin position="650"/>
        <end position="661"/>
    </location>
</feature>
<feature type="compositionally biased region" description="Low complexity" evidence="1">
    <location>
        <begin position="487"/>
        <end position="503"/>
    </location>
</feature>
<feature type="region of interest" description="Disordered" evidence="1">
    <location>
        <begin position="51"/>
        <end position="89"/>
    </location>
</feature>
<feature type="region of interest" description="Disordered" evidence="1">
    <location>
        <begin position="650"/>
        <end position="677"/>
    </location>
</feature>
<organism evidence="3 4">
    <name type="scientific">Dermatophagoides pteronyssinus</name>
    <name type="common">European house dust mite</name>
    <dbReference type="NCBI Taxonomy" id="6956"/>
    <lineage>
        <taxon>Eukaryota</taxon>
        <taxon>Metazoa</taxon>
        <taxon>Ecdysozoa</taxon>
        <taxon>Arthropoda</taxon>
        <taxon>Chelicerata</taxon>
        <taxon>Arachnida</taxon>
        <taxon>Acari</taxon>
        <taxon>Acariformes</taxon>
        <taxon>Sarcoptiformes</taxon>
        <taxon>Astigmata</taxon>
        <taxon>Psoroptidia</taxon>
        <taxon>Analgoidea</taxon>
        <taxon>Pyroglyphidae</taxon>
        <taxon>Dermatophagoidinae</taxon>
        <taxon>Dermatophagoides</taxon>
    </lineage>
</organism>
<name>A0ABQ8JLH5_DERPT</name>
<evidence type="ECO:0000313" key="4">
    <source>
        <dbReference type="Proteomes" id="UP000887458"/>
    </source>
</evidence>
<comment type="caution">
    <text evidence="3">The sequence shown here is derived from an EMBL/GenBank/DDBJ whole genome shotgun (WGS) entry which is preliminary data.</text>
</comment>
<reference evidence="3 4" key="2">
    <citation type="journal article" date="2022" name="Mol. Biol. Evol.">
        <title>Comparative Genomics Reveals Insights into the Divergent Evolution of Astigmatic Mites and Household Pest Adaptations.</title>
        <authorList>
            <person name="Xiong Q."/>
            <person name="Wan A.T."/>
            <person name="Liu X."/>
            <person name="Fung C.S."/>
            <person name="Xiao X."/>
            <person name="Malainual N."/>
            <person name="Hou J."/>
            <person name="Wang L."/>
            <person name="Wang M."/>
            <person name="Yang K.Y."/>
            <person name="Cui Y."/>
            <person name="Leung E.L."/>
            <person name="Nong W."/>
            <person name="Shin S.K."/>
            <person name="Au S.W."/>
            <person name="Jeong K.Y."/>
            <person name="Chew F.T."/>
            <person name="Hui J.H."/>
            <person name="Leung T.F."/>
            <person name="Tungtrongchitr A."/>
            <person name="Zhong N."/>
            <person name="Liu Z."/>
            <person name="Tsui S.K."/>
        </authorList>
    </citation>
    <scope>NUCLEOTIDE SEQUENCE [LARGE SCALE GENOMIC DNA]</scope>
    <source>
        <strain evidence="3">Derp</strain>
    </source>
</reference>
<feature type="region of interest" description="Disordered" evidence="1">
    <location>
        <begin position="540"/>
        <end position="569"/>
    </location>
</feature>
<feature type="compositionally biased region" description="Low complexity" evidence="1">
    <location>
        <begin position="223"/>
        <end position="236"/>
    </location>
</feature>
<feature type="compositionally biased region" description="Low complexity" evidence="1">
    <location>
        <begin position="601"/>
        <end position="612"/>
    </location>
</feature>
<dbReference type="EMBL" id="NJHN03000032">
    <property type="protein sequence ID" value="KAH9423470.1"/>
    <property type="molecule type" value="Genomic_DNA"/>
</dbReference>
<reference evidence="3 4" key="1">
    <citation type="journal article" date="2018" name="J. Allergy Clin. Immunol.">
        <title>High-quality assembly of Dermatophagoides pteronyssinus genome and transcriptome reveals a wide range of novel allergens.</title>
        <authorList>
            <person name="Liu X.Y."/>
            <person name="Yang K.Y."/>
            <person name="Wang M.Q."/>
            <person name="Kwok J.S."/>
            <person name="Zeng X."/>
            <person name="Yang Z."/>
            <person name="Xiao X.J."/>
            <person name="Lau C.P."/>
            <person name="Li Y."/>
            <person name="Huang Z.M."/>
            <person name="Ba J.G."/>
            <person name="Yim A.K."/>
            <person name="Ouyang C.Y."/>
            <person name="Ngai S.M."/>
            <person name="Chan T.F."/>
            <person name="Leung E.L."/>
            <person name="Liu L."/>
            <person name="Liu Z.G."/>
            <person name="Tsui S.K."/>
        </authorList>
    </citation>
    <scope>NUCLEOTIDE SEQUENCE [LARGE SCALE GENOMIC DNA]</scope>
    <source>
        <strain evidence="3">Derp</strain>
    </source>
</reference>
<dbReference type="Proteomes" id="UP000887458">
    <property type="component" value="Unassembled WGS sequence"/>
</dbReference>